<gene>
    <name evidence="1" type="ORF">CPT_Shivani147</name>
</gene>
<name>A0A0A7TXK0_9CAUD</name>
<organism evidence="1 2">
    <name type="scientific">Salmonella phage Shivani</name>
    <dbReference type="NCBI Taxonomy" id="1572715"/>
    <lineage>
        <taxon>Viruses</taxon>
        <taxon>Duplodnaviria</taxon>
        <taxon>Heunggongvirae</taxon>
        <taxon>Uroviricota</taxon>
        <taxon>Caudoviricetes</taxon>
        <taxon>Demerecviridae</taxon>
        <taxon>Markadamsvirinae</taxon>
        <taxon>Tequintavirus</taxon>
        <taxon>Tequintavirus shivani</taxon>
    </lineage>
</organism>
<sequence>MSFFAGKYTDGKTVLSLNRASGGDINVHYSPNTNSIFHSDMPHMFVKRRFQVGLGNAGNGYFTGALPSDLSYLLANRANVILPVLVVRDNADGTEYYHQMTGIQRNSTYRWRNLYESISIWGQYTGSIQFDLNLEWGYWKQGGAVWDQIGNYGTGGHTIFDHEGGEDYVADAYYDLAGGWIMYQWRDPQDWYMYTNWIPRAQSRPIMNYEDSQNLVNPDYMHPLGPSSSVYDAVYVRAGGARCATGMGDPNAYGNTAYTKVRNLDFPYQIPMANSSSAYLTAGAERHVANARMSGFSEVYYPFTPVRMEYLWLNVTFDNYWGYSAENLFTGNDIKIAKDSFIIKGVDLRNTNYEMLAAVSTGTPSISNTYFSSNVFAWSSTEMDDGGAFRFFGANAWGGLKGFTGSNTGSTVGNSTPWNIGLYRLPQNSNIEINSPQNKIAINGVDIWSPNVRPLHLFTQNKANNIILGDNGRLYPMAYGETRLINTVDVGLGGSPEPSTILLSIEWMGNSLCDTDGDVNMQRIGNNAGSGAGIGPYVGAARRLTKYDYDAGDGVSHQIVVLHTNTFVPILTTNTISYAGGAAGAPRNKFQYYIRKNASNILEFWVTSRALPMSGLPVSYTPWVQYHKLRLNIQRLT</sequence>
<evidence type="ECO:0000313" key="2">
    <source>
        <dbReference type="Proteomes" id="UP000031070"/>
    </source>
</evidence>
<dbReference type="EMBL" id="KP143763">
    <property type="protein sequence ID" value="AJA73594.1"/>
    <property type="molecule type" value="Genomic_DNA"/>
</dbReference>
<keyword evidence="2" id="KW-1185">Reference proteome</keyword>
<accession>A0A0A7TXK0</accession>
<dbReference type="OrthoDB" id="1528at10239"/>
<dbReference type="Proteomes" id="UP000031070">
    <property type="component" value="Segment"/>
</dbReference>
<proteinExistence type="predicted"/>
<evidence type="ECO:0000313" key="1">
    <source>
        <dbReference type="EMBL" id="AJA73594.1"/>
    </source>
</evidence>
<dbReference type="RefSeq" id="YP_009194791.1">
    <property type="nucleotide sequence ID" value="NC_028754.1"/>
</dbReference>
<dbReference type="KEGG" id="vg:26646668"/>
<dbReference type="GeneID" id="26646668"/>
<protein>
    <submittedName>
        <fullName evidence="1">Receptor binding protein</fullName>
    </submittedName>
</protein>
<keyword evidence="1" id="KW-0675">Receptor</keyword>
<reference evidence="2" key="1">
    <citation type="submission" date="2014-11" db="EMBL/GenBank/DDBJ databases">
        <title>Complete Genome of Salmonella enterica serovar Typhimurium Siphophage Shivani.</title>
        <authorList>
            <person name="Piya D."/>
            <person name="Xie Y."/>
            <person name="Hernandez A.C."/>
            <person name="Everett G.F.K."/>
        </authorList>
    </citation>
    <scope>NUCLEOTIDE SEQUENCE [LARGE SCALE GENOMIC DNA]</scope>
</reference>